<feature type="domain" description="Heterokaryon incompatibility" evidence="1">
    <location>
        <begin position="25"/>
        <end position="112"/>
    </location>
</feature>
<dbReference type="AlphaFoldDB" id="A0AAD9HCL5"/>
<dbReference type="EMBL" id="MU842916">
    <property type="protein sequence ID" value="KAK2026365.1"/>
    <property type="molecule type" value="Genomic_DNA"/>
</dbReference>
<evidence type="ECO:0000313" key="3">
    <source>
        <dbReference type="Proteomes" id="UP001232148"/>
    </source>
</evidence>
<sequence>MRLLTTSDDDELILVERVGSETEPYAILSHTWGRDTDEISYKDFVDGRYKTKKGFLKLEFCRKRAAFDNLKYFWVDTCCIDKSSSAELTEAINSMYRWYQRATKCYVFLSDVTITADHGSDAPTSREALRNSRWFKRGWTLQELIAPNIVQFFDSNGIPLGEKQSLCQDIHEVTKIPLDAVKGHGLEEFSIDVRLSWAKGRETKREEDAVYSLLGIFDICMPLIYGEGKERAFRRLFKELREFGSSQTSEPASQSSLQEQISVPGGPQAVISDTQSFTVFERYDPIDMTSENNFIALMPMWPGNYVRTKHSKLYIQRREQISDAAYRGGWNQVLQLLDLAAEEHGENWSNAVRLKNPHEADKLSFWTILHQAAFMHAPKNIIKHLIDRGSLRTIRTRITDNGFTHHDFTAADIARETEQTHLVRILSPVIYHPIPYQTLARLQSLFYEIIRADLGVQMAHLILPDLVALTELKVPQMWFPVGEQGDPKCAAGYIYKLEDRTLVVTKLGIEGKSPKVYRIV</sequence>
<dbReference type="InterPro" id="IPR010730">
    <property type="entry name" value="HET"/>
</dbReference>
<keyword evidence="3" id="KW-1185">Reference proteome</keyword>
<protein>
    <submittedName>
        <fullName evidence="2">HET-domain-containing protein</fullName>
    </submittedName>
</protein>
<comment type="caution">
    <text evidence="2">The sequence shown here is derived from an EMBL/GenBank/DDBJ whole genome shotgun (WGS) entry which is preliminary data.</text>
</comment>
<dbReference type="PANTHER" id="PTHR10622:SF11">
    <property type="entry name" value="HET-DOMAIN-CONTAINING PROTEIN"/>
    <property type="match status" value="1"/>
</dbReference>
<dbReference type="Pfam" id="PF06985">
    <property type="entry name" value="HET"/>
    <property type="match status" value="1"/>
</dbReference>
<proteinExistence type="predicted"/>
<organism evidence="2 3">
    <name type="scientific">Colletotrichum zoysiae</name>
    <dbReference type="NCBI Taxonomy" id="1216348"/>
    <lineage>
        <taxon>Eukaryota</taxon>
        <taxon>Fungi</taxon>
        <taxon>Dikarya</taxon>
        <taxon>Ascomycota</taxon>
        <taxon>Pezizomycotina</taxon>
        <taxon>Sordariomycetes</taxon>
        <taxon>Hypocreomycetidae</taxon>
        <taxon>Glomerellales</taxon>
        <taxon>Glomerellaceae</taxon>
        <taxon>Colletotrichum</taxon>
        <taxon>Colletotrichum graminicola species complex</taxon>
    </lineage>
</organism>
<gene>
    <name evidence="2" type="ORF">LX32DRAFT_622771</name>
</gene>
<accession>A0AAD9HCL5</accession>
<evidence type="ECO:0000313" key="2">
    <source>
        <dbReference type="EMBL" id="KAK2026365.1"/>
    </source>
</evidence>
<evidence type="ECO:0000259" key="1">
    <source>
        <dbReference type="Pfam" id="PF06985"/>
    </source>
</evidence>
<reference evidence="2" key="1">
    <citation type="submission" date="2021-06" db="EMBL/GenBank/DDBJ databases">
        <title>Comparative genomics, transcriptomics and evolutionary studies reveal genomic signatures of adaptation to plant cell wall in hemibiotrophic fungi.</title>
        <authorList>
            <consortium name="DOE Joint Genome Institute"/>
            <person name="Baroncelli R."/>
            <person name="Diaz J.F."/>
            <person name="Benocci T."/>
            <person name="Peng M."/>
            <person name="Battaglia E."/>
            <person name="Haridas S."/>
            <person name="Andreopoulos W."/>
            <person name="Labutti K."/>
            <person name="Pangilinan J."/>
            <person name="Floch G.L."/>
            <person name="Makela M.R."/>
            <person name="Henrissat B."/>
            <person name="Grigoriev I.V."/>
            <person name="Crouch J.A."/>
            <person name="De Vries R.P."/>
            <person name="Sukno S.A."/>
            <person name="Thon M.R."/>
        </authorList>
    </citation>
    <scope>NUCLEOTIDE SEQUENCE</scope>
    <source>
        <strain evidence="2">MAFF235873</strain>
    </source>
</reference>
<dbReference type="Proteomes" id="UP001232148">
    <property type="component" value="Unassembled WGS sequence"/>
</dbReference>
<name>A0AAD9HCL5_9PEZI</name>
<dbReference type="PANTHER" id="PTHR10622">
    <property type="entry name" value="HET DOMAIN-CONTAINING PROTEIN"/>
    <property type="match status" value="1"/>
</dbReference>